<dbReference type="SUPFAM" id="SSF51735">
    <property type="entry name" value="NAD(P)-binding Rossmann-fold domains"/>
    <property type="match status" value="1"/>
</dbReference>
<evidence type="ECO:0000256" key="5">
    <source>
        <dbReference type="RuleBase" id="RU000548"/>
    </source>
</evidence>
<dbReference type="PIRSF" id="PIRSF001109">
    <property type="entry name" value="Ad_hcy_hydrolase"/>
    <property type="match status" value="1"/>
</dbReference>
<dbReference type="Gene3D" id="3.40.50.1480">
    <property type="entry name" value="Adenosylhomocysteinase-like"/>
    <property type="match status" value="1"/>
</dbReference>
<dbReference type="EMBL" id="CP098502">
    <property type="protein sequence ID" value="UTI65854.1"/>
    <property type="molecule type" value="Genomic_DNA"/>
</dbReference>
<dbReference type="PANTHER" id="PTHR23420">
    <property type="entry name" value="ADENOSYLHOMOCYSTEINASE"/>
    <property type="match status" value="1"/>
</dbReference>
<evidence type="ECO:0000259" key="7">
    <source>
        <dbReference type="SMART" id="SM00997"/>
    </source>
</evidence>
<dbReference type="Gene3D" id="3.40.50.720">
    <property type="entry name" value="NAD(P)-binding Rossmann-like Domain"/>
    <property type="match status" value="1"/>
</dbReference>
<dbReference type="GO" id="GO:0016787">
    <property type="term" value="F:hydrolase activity"/>
    <property type="evidence" value="ECO:0007669"/>
    <property type="project" value="UniProtKB-KW"/>
</dbReference>
<dbReference type="InterPro" id="IPR042172">
    <property type="entry name" value="Adenosylhomocyst_ase-like_sf"/>
</dbReference>
<dbReference type="SUPFAM" id="SSF52283">
    <property type="entry name" value="Formate/glycerate dehydrogenase catalytic domain-like"/>
    <property type="match status" value="1"/>
</dbReference>
<dbReference type="CDD" id="cd00401">
    <property type="entry name" value="SAHH"/>
    <property type="match status" value="1"/>
</dbReference>
<evidence type="ECO:0000313" key="9">
    <source>
        <dbReference type="Proteomes" id="UP001056035"/>
    </source>
</evidence>
<dbReference type="Pfam" id="PF05221">
    <property type="entry name" value="AdoHcyase"/>
    <property type="match status" value="2"/>
</dbReference>
<dbReference type="Pfam" id="PF00670">
    <property type="entry name" value="AdoHcyase_NAD"/>
    <property type="match status" value="1"/>
</dbReference>
<dbReference type="NCBIfam" id="NF004005">
    <property type="entry name" value="PRK05476.2-3"/>
    <property type="match status" value="1"/>
</dbReference>
<proteinExistence type="inferred from homology"/>
<evidence type="ECO:0000256" key="2">
    <source>
        <dbReference type="ARBA" id="ARBA00022563"/>
    </source>
</evidence>
<name>A0ABY5DWE5_9ACTN</name>
<reference evidence="8 9" key="1">
    <citation type="submission" date="2022-06" db="EMBL/GenBank/DDBJ databases">
        <title>Paraconexibacter antarcticus.</title>
        <authorList>
            <person name="Kim C.S."/>
        </authorList>
    </citation>
    <scope>NUCLEOTIDE SEQUENCE [LARGE SCALE GENOMIC DNA]</scope>
    <source>
        <strain evidence="8 9">02-257</strain>
    </source>
</reference>
<dbReference type="InterPro" id="IPR000043">
    <property type="entry name" value="Adenosylhomocysteinase-like"/>
</dbReference>
<comment type="catalytic activity">
    <reaction evidence="5">
        <text>S-adenosyl-L-homocysteine + H2O = L-homocysteine + adenosine</text>
        <dbReference type="Rhea" id="RHEA:21708"/>
        <dbReference type="ChEBI" id="CHEBI:15377"/>
        <dbReference type="ChEBI" id="CHEBI:16335"/>
        <dbReference type="ChEBI" id="CHEBI:57856"/>
        <dbReference type="ChEBI" id="CHEBI:58199"/>
        <dbReference type="EC" id="3.13.2.1"/>
    </reaction>
</comment>
<dbReference type="NCBIfam" id="TIGR00936">
    <property type="entry name" value="ahcY"/>
    <property type="match status" value="1"/>
</dbReference>
<dbReference type="SMART" id="SM00996">
    <property type="entry name" value="AdoHcyase"/>
    <property type="match status" value="1"/>
</dbReference>
<dbReference type="PANTHER" id="PTHR23420:SF0">
    <property type="entry name" value="ADENOSYLHOMOCYSTEINASE"/>
    <property type="match status" value="1"/>
</dbReference>
<evidence type="ECO:0000313" key="8">
    <source>
        <dbReference type="EMBL" id="UTI65854.1"/>
    </source>
</evidence>
<feature type="domain" description="S-adenosyl-L-homocysteine hydrolase NAD binding" evidence="7">
    <location>
        <begin position="185"/>
        <end position="352"/>
    </location>
</feature>
<protein>
    <recommendedName>
        <fullName evidence="4 5">Adenosylhomocysteinase</fullName>
        <ecNumber evidence="4 5">3.13.2.1</ecNumber>
    </recommendedName>
</protein>
<dbReference type="InterPro" id="IPR015878">
    <property type="entry name" value="Ado_hCys_hydrolase_NAD-bd"/>
</dbReference>
<dbReference type="InterPro" id="IPR036291">
    <property type="entry name" value="NAD(P)-bd_dom_sf"/>
</dbReference>
<evidence type="ECO:0000256" key="1">
    <source>
        <dbReference type="ARBA" id="ARBA00007122"/>
    </source>
</evidence>
<comment type="similarity">
    <text evidence="1 6">Belongs to the adenosylhomocysteinase family.</text>
</comment>
<evidence type="ECO:0000256" key="3">
    <source>
        <dbReference type="ARBA" id="ARBA00023027"/>
    </source>
</evidence>
<comment type="cofactor">
    <cofactor evidence="5">
        <name>NAD(+)</name>
        <dbReference type="ChEBI" id="CHEBI:57540"/>
    </cofactor>
    <text evidence="5">Binds 1 NAD(+) per subunit.</text>
</comment>
<keyword evidence="2 5" id="KW-0554">One-carbon metabolism</keyword>
<dbReference type="Proteomes" id="UP001056035">
    <property type="component" value="Chromosome"/>
</dbReference>
<gene>
    <name evidence="8" type="ORF">NBH00_06455</name>
</gene>
<keyword evidence="9" id="KW-1185">Reference proteome</keyword>
<keyword evidence="5 8" id="KW-0378">Hydrolase</keyword>
<organism evidence="8 9">
    <name type="scientific">Paraconexibacter antarcticus</name>
    <dbReference type="NCBI Taxonomy" id="2949664"/>
    <lineage>
        <taxon>Bacteria</taxon>
        <taxon>Bacillati</taxon>
        <taxon>Actinomycetota</taxon>
        <taxon>Thermoleophilia</taxon>
        <taxon>Solirubrobacterales</taxon>
        <taxon>Paraconexibacteraceae</taxon>
        <taxon>Paraconexibacter</taxon>
    </lineage>
</organism>
<dbReference type="RefSeq" id="WP_254572532.1">
    <property type="nucleotide sequence ID" value="NZ_CP098502.1"/>
</dbReference>
<dbReference type="EC" id="3.13.2.1" evidence="4 5"/>
<keyword evidence="3 5" id="KW-0520">NAD</keyword>
<accession>A0ABY5DWE5</accession>
<sequence length="423" mass="44433">MTSSVADASLADAGRDRIDWADAQMPVLRQIRERFAATRPLEGVAVAACLHVTAETANLVRTLLAGGARVGLCAANPLSTQDEVAAALAAEEGASVHARRGEDMDAYVGHVRTLVQAEPHVTLDDGADLLSVLHARPAGLPDGFLGGTEETTTGLVRLRTLETSGALRTPVLAVNEARTERLFNDHYGTGQSTLDGILRATNLLLAGRTVVILGYGFTGKGVALRARGAGAQVIVCEVDPMRALEARMEGFQVMPALEAASRGEIFITVTGAPGVLGTEHFLAMNDGAVLANAGHFDVEIDLPALDAVAVGGIREVLPLVTQYELAPDGDAPPRRLNLLAEGRVVNLAAGQGHPAAVMDMSFATQALATEHLVLSARDAPLRPGVQPVPEAIDREVATLKLASLGVRIDTLSPAQQQYLHHWT</sequence>
<evidence type="ECO:0000256" key="4">
    <source>
        <dbReference type="NCBIfam" id="TIGR00936"/>
    </source>
</evidence>
<evidence type="ECO:0000256" key="6">
    <source>
        <dbReference type="RuleBase" id="RU004166"/>
    </source>
</evidence>
<comment type="pathway">
    <text evidence="5">Amino-acid biosynthesis; L-homocysteine biosynthesis; L-homocysteine from S-adenosyl-L-homocysteine: step 1/1.</text>
</comment>
<dbReference type="SMART" id="SM00997">
    <property type="entry name" value="AdoHcyase_NAD"/>
    <property type="match status" value="1"/>
</dbReference>